<dbReference type="Proteomes" id="UP000467700">
    <property type="component" value="Unassembled WGS sequence"/>
</dbReference>
<accession>A0A8S0VR77</accession>
<evidence type="ECO:0000313" key="2">
    <source>
        <dbReference type="Proteomes" id="UP000467700"/>
    </source>
</evidence>
<dbReference type="OrthoDB" id="2362444at2759"/>
<organism evidence="1 2">
    <name type="scientific">Cyclocybe aegerita</name>
    <name type="common">Black poplar mushroom</name>
    <name type="synonym">Agrocybe aegerita</name>
    <dbReference type="NCBI Taxonomy" id="1973307"/>
    <lineage>
        <taxon>Eukaryota</taxon>
        <taxon>Fungi</taxon>
        <taxon>Dikarya</taxon>
        <taxon>Basidiomycota</taxon>
        <taxon>Agaricomycotina</taxon>
        <taxon>Agaricomycetes</taxon>
        <taxon>Agaricomycetidae</taxon>
        <taxon>Agaricales</taxon>
        <taxon>Agaricineae</taxon>
        <taxon>Bolbitiaceae</taxon>
        <taxon>Cyclocybe</taxon>
    </lineage>
</organism>
<sequence>MAHIILPGNARQHIFLPSPHFMMQEVIPAQYLFIPDDITQPIRQADLQYGGPTFVDDVDELLGLKNGPLGFIGEEWLWTEGQLRMPYPQFKGEEPFPPLHEYLAYQAIMDDYGNMTRAHNKRAAELLRRPVTHGSVLVAKMIVTRKPDEYMETVLRFEELTEQELRSNAFSKKRREWHRATT</sequence>
<keyword evidence="2" id="KW-1185">Reference proteome</keyword>
<name>A0A8S0VR77_CYCAE</name>
<protein>
    <submittedName>
        <fullName evidence="1">Uncharacterized protein</fullName>
    </submittedName>
</protein>
<proteinExistence type="predicted"/>
<dbReference type="EMBL" id="CACVBS010000036">
    <property type="protein sequence ID" value="CAA7262515.1"/>
    <property type="molecule type" value="Genomic_DNA"/>
</dbReference>
<evidence type="ECO:0000313" key="1">
    <source>
        <dbReference type="EMBL" id="CAA7262515.1"/>
    </source>
</evidence>
<comment type="caution">
    <text evidence="1">The sequence shown here is derived from an EMBL/GenBank/DDBJ whole genome shotgun (WGS) entry which is preliminary data.</text>
</comment>
<gene>
    <name evidence="1" type="ORF">AAE3_LOCUS4896</name>
</gene>
<reference evidence="1 2" key="1">
    <citation type="submission" date="2020-01" db="EMBL/GenBank/DDBJ databases">
        <authorList>
            <person name="Gupta K D."/>
        </authorList>
    </citation>
    <scope>NUCLEOTIDE SEQUENCE [LARGE SCALE GENOMIC DNA]</scope>
</reference>
<dbReference type="AlphaFoldDB" id="A0A8S0VR77"/>